<dbReference type="EMBL" id="JBIAHM010000005">
    <property type="protein sequence ID" value="MFE9600405.1"/>
    <property type="molecule type" value="Genomic_DNA"/>
</dbReference>
<keyword evidence="3" id="KW-1185">Reference proteome</keyword>
<reference evidence="2 3" key="1">
    <citation type="submission" date="2024-10" db="EMBL/GenBank/DDBJ databases">
        <title>The Natural Products Discovery Center: Release of the First 8490 Sequenced Strains for Exploring Actinobacteria Biosynthetic Diversity.</title>
        <authorList>
            <person name="Kalkreuter E."/>
            <person name="Kautsar S.A."/>
            <person name="Yang D."/>
            <person name="Bader C.D."/>
            <person name="Teijaro C.N."/>
            <person name="Fluegel L."/>
            <person name="Davis C.M."/>
            <person name="Simpson J.R."/>
            <person name="Lauterbach L."/>
            <person name="Steele A.D."/>
            <person name="Gui C."/>
            <person name="Meng S."/>
            <person name="Li G."/>
            <person name="Viehrig K."/>
            <person name="Ye F."/>
            <person name="Su P."/>
            <person name="Kiefer A.F."/>
            <person name="Nichols A."/>
            <person name="Cepeda A.J."/>
            <person name="Yan W."/>
            <person name="Fan B."/>
            <person name="Jiang Y."/>
            <person name="Adhikari A."/>
            <person name="Zheng C.-J."/>
            <person name="Schuster L."/>
            <person name="Cowan T.M."/>
            <person name="Smanski M.J."/>
            <person name="Chevrette M.G."/>
            <person name="De Carvalho L.P.S."/>
            <person name="Shen B."/>
        </authorList>
    </citation>
    <scope>NUCLEOTIDE SEQUENCE [LARGE SCALE GENOMIC DNA]</scope>
    <source>
        <strain evidence="2 3">NPDC006488</strain>
    </source>
</reference>
<dbReference type="Proteomes" id="UP001601303">
    <property type="component" value="Unassembled WGS sequence"/>
</dbReference>
<dbReference type="Pfam" id="PF00903">
    <property type="entry name" value="Glyoxalase"/>
    <property type="match status" value="1"/>
</dbReference>
<name>A0ABW6M2N4_9ACTN</name>
<evidence type="ECO:0000313" key="2">
    <source>
        <dbReference type="EMBL" id="MFE9600405.1"/>
    </source>
</evidence>
<protein>
    <submittedName>
        <fullName evidence="2">VOC family protein</fullName>
    </submittedName>
</protein>
<dbReference type="InterPro" id="IPR037523">
    <property type="entry name" value="VOC_core"/>
</dbReference>
<evidence type="ECO:0000313" key="3">
    <source>
        <dbReference type="Proteomes" id="UP001601303"/>
    </source>
</evidence>
<dbReference type="Gene3D" id="3.10.180.10">
    <property type="entry name" value="2,3-Dihydroxybiphenyl 1,2-Dioxygenase, domain 1"/>
    <property type="match status" value="1"/>
</dbReference>
<comment type="caution">
    <text evidence="2">The sequence shown here is derived from an EMBL/GenBank/DDBJ whole genome shotgun (WGS) entry which is preliminary data.</text>
</comment>
<dbReference type="RefSeq" id="WP_388106901.1">
    <property type="nucleotide sequence ID" value="NZ_JBIAHM010000005.1"/>
</dbReference>
<dbReference type="SUPFAM" id="SSF54593">
    <property type="entry name" value="Glyoxalase/Bleomycin resistance protein/Dihydroxybiphenyl dioxygenase"/>
    <property type="match status" value="1"/>
</dbReference>
<organism evidence="2 3">
    <name type="scientific">Streptomyces hokutonensis</name>
    <dbReference type="NCBI Taxonomy" id="1306990"/>
    <lineage>
        <taxon>Bacteria</taxon>
        <taxon>Bacillati</taxon>
        <taxon>Actinomycetota</taxon>
        <taxon>Actinomycetes</taxon>
        <taxon>Kitasatosporales</taxon>
        <taxon>Streptomycetaceae</taxon>
        <taxon>Streptomyces</taxon>
    </lineage>
</organism>
<dbReference type="PROSITE" id="PS51819">
    <property type="entry name" value="VOC"/>
    <property type="match status" value="1"/>
</dbReference>
<evidence type="ECO:0000259" key="1">
    <source>
        <dbReference type="PROSITE" id="PS51819"/>
    </source>
</evidence>
<sequence length="146" mass="15665">MPELAGIHHVKMPVTDLDRSRDWYGRVLGFKVTHEFPDAADGVVRGVAGEVPGLGGSMLCLRVNSQAAQGCQGFDPVSFAVRDRADIEAWAAHLDTLGVPHSPVIEASIGWLLVFNDPDGLDLHLYSWAAHGVDHEGIPGYGRAVS</sequence>
<accession>A0ABW6M2N4</accession>
<proteinExistence type="predicted"/>
<dbReference type="InterPro" id="IPR004360">
    <property type="entry name" value="Glyas_Fos-R_dOase_dom"/>
</dbReference>
<gene>
    <name evidence="2" type="ORF">ACFYNQ_17755</name>
</gene>
<dbReference type="InterPro" id="IPR029068">
    <property type="entry name" value="Glyas_Bleomycin-R_OHBP_Dase"/>
</dbReference>
<feature type="domain" description="VOC" evidence="1">
    <location>
        <begin position="6"/>
        <end position="128"/>
    </location>
</feature>